<reference evidence="2 3" key="1">
    <citation type="submission" date="2022-05" db="EMBL/GenBank/DDBJ databases">
        <authorList>
            <consortium name="Genoscope - CEA"/>
            <person name="William W."/>
        </authorList>
    </citation>
    <scope>NUCLEOTIDE SEQUENCE [LARGE SCALE GENOMIC DNA]</scope>
</reference>
<dbReference type="Proteomes" id="UP001159405">
    <property type="component" value="Unassembled WGS sequence"/>
</dbReference>
<feature type="compositionally biased region" description="Basic and acidic residues" evidence="1">
    <location>
        <begin position="109"/>
        <end position="119"/>
    </location>
</feature>
<feature type="region of interest" description="Disordered" evidence="1">
    <location>
        <begin position="94"/>
        <end position="119"/>
    </location>
</feature>
<comment type="caution">
    <text evidence="2">The sequence shown here is derived from an EMBL/GenBank/DDBJ whole genome shotgun (WGS) entry which is preliminary data.</text>
</comment>
<organism evidence="2 3">
    <name type="scientific">Porites lobata</name>
    <dbReference type="NCBI Taxonomy" id="104759"/>
    <lineage>
        <taxon>Eukaryota</taxon>
        <taxon>Metazoa</taxon>
        <taxon>Cnidaria</taxon>
        <taxon>Anthozoa</taxon>
        <taxon>Hexacorallia</taxon>
        <taxon>Scleractinia</taxon>
        <taxon>Fungiina</taxon>
        <taxon>Poritidae</taxon>
        <taxon>Porites</taxon>
    </lineage>
</organism>
<proteinExistence type="predicted"/>
<evidence type="ECO:0000313" key="2">
    <source>
        <dbReference type="EMBL" id="CAH3112837.1"/>
    </source>
</evidence>
<evidence type="ECO:0000313" key="3">
    <source>
        <dbReference type="Proteomes" id="UP001159405"/>
    </source>
</evidence>
<name>A0ABN8NNR2_9CNID</name>
<keyword evidence="3" id="KW-1185">Reference proteome</keyword>
<evidence type="ECO:0000256" key="1">
    <source>
        <dbReference type="SAM" id="MobiDB-lite"/>
    </source>
</evidence>
<protein>
    <submittedName>
        <fullName evidence="2">Uncharacterized protein</fullName>
    </submittedName>
</protein>
<dbReference type="EMBL" id="CALNXK010000025">
    <property type="protein sequence ID" value="CAH3112837.1"/>
    <property type="molecule type" value="Genomic_DNA"/>
</dbReference>
<gene>
    <name evidence="2" type="ORF">PLOB_00021516</name>
</gene>
<sequence>MDSVNTRIDNLMKDVQSVKSSLEFTQVQVEELITSDLRVKEVKVQIEDLGNKLDDLENRSRRNNLCFEGIPESPNETWQESESKIKHLISNHMPEVEADKTNAQVKGSKTQEPKSFPEV</sequence>
<accession>A0ABN8NNR2</accession>